<evidence type="ECO:0000256" key="1">
    <source>
        <dbReference type="SAM" id="SignalP"/>
    </source>
</evidence>
<feature type="chain" id="PRO_5011476382" description="Pilin (Type 1 fimbria component protein)" evidence="1">
    <location>
        <begin position="24"/>
        <end position="180"/>
    </location>
</feature>
<proteinExistence type="predicted"/>
<keyword evidence="3" id="KW-1185">Reference proteome</keyword>
<dbReference type="AlphaFoldDB" id="A0A1I5G8B4"/>
<evidence type="ECO:0008006" key="4">
    <source>
        <dbReference type="Google" id="ProtNLM"/>
    </source>
</evidence>
<feature type="signal peptide" evidence="1">
    <location>
        <begin position="1"/>
        <end position="23"/>
    </location>
</feature>
<name>A0A1I5G8B4_9GAMM</name>
<dbReference type="OrthoDB" id="6548963at2"/>
<dbReference type="EMBL" id="FOVG01000004">
    <property type="protein sequence ID" value="SFO32260.1"/>
    <property type="molecule type" value="Genomic_DNA"/>
</dbReference>
<keyword evidence="1" id="KW-0732">Signal</keyword>
<evidence type="ECO:0000313" key="3">
    <source>
        <dbReference type="Proteomes" id="UP000198968"/>
    </source>
</evidence>
<protein>
    <recommendedName>
        <fullName evidence="4">Pilin (Type 1 fimbria component protein)</fullName>
    </recommendedName>
</protein>
<dbReference type="RefSeq" id="WP_090966089.1">
    <property type="nucleotide sequence ID" value="NZ_FOVG01000004.1"/>
</dbReference>
<reference evidence="3" key="1">
    <citation type="submission" date="2016-10" db="EMBL/GenBank/DDBJ databases">
        <authorList>
            <person name="Varghese N."/>
            <person name="Submissions S."/>
        </authorList>
    </citation>
    <scope>NUCLEOTIDE SEQUENCE [LARGE SCALE GENOMIC DNA]</scope>
    <source>
        <strain evidence="3">OV426</strain>
    </source>
</reference>
<gene>
    <name evidence="2" type="ORF">SAMN05428971_3619</name>
</gene>
<sequence>MKQCFYLALVLTTSFCSLATAHAACQIQLSEPQVNYGAMTRGELVQHSGNSLSANELQMGDKRDLDLMVTCDRPTLLTLSFNGPAKDAESYRFGEHGRATLTLHNVMIDDRPASIESNGKRESKMAFVANNTLRFWKDDAPAIGSLLRARVTVTTWISSGATRVGESQYMQLEGSFVAGQ</sequence>
<dbReference type="Proteomes" id="UP000198968">
    <property type="component" value="Unassembled WGS sequence"/>
</dbReference>
<evidence type="ECO:0000313" key="2">
    <source>
        <dbReference type="EMBL" id="SFO32260.1"/>
    </source>
</evidence>
<accession>A0A1I5G8B4</accession>
<organism evidence="2 3">
    <name type="scientific">Candidatus Pantoea varia</name>
    <dbReference type="NCBI Taxonomy" id="1881036"/>
    <lineage>
        <taxon>Bacteria</taxon>
        <taxon>Pseudomonadati</taxon>
        <taxon>Pseudomonadota</taxon>
        <taxon>Gammaproteobacteria</taxon>
        <taxon>Enterobacterales</taxon>
        <taxon>Erwiniaceae</taxon>
        <taxon>Pantoea</taxon>
    </lineage>
</organism>